<dbReference type="InterPro" id="IPR011990">
    <property type="entry name" value="TPR-like_helical_dom_sf"/>
</dbReference>
<dbReference type="Pfam" id="PF13424">
    <property type="entry name" value="TPR_12"/>
    <property type="match status" value="4"/>
</dbReference>
<dbReference type="Proteomes" id="UP001164459">
    <property type="component" value="Chromosome"/>
</dbReference>
<dbReference type="PANTHER" id="PTHR45641:SF19">
    <property type="entry name" value="NEPHROCYSTIN-3"/>
    <property type="match status" value="1"/>
</dbReference>
<dbReference type="Pfam" id="PF13374">
    <property type="entry name" value="TPR_10"/>
    <property type="match status" value="1"/>
</dbReference>
<dbReference type="PANTHER" id="PTHR45641">
    <property type="entry name" value="TETRATRICOPEPTIDE REPEAT PROTEIN (AFU_ORTHOLOGUE AFUA_6G03870)"/>
    <property type="match status" value="1"/>
</dbReference>
<dbReference type="EMBL" id="CP114040">
    <property type="protein sequence ID" value="WAS96989.1"/>
    <property type="molecule type" value="Genomic_DNA"/>
</dbReference>
<dbReference type="InterPro" id="IPR024983">
    <property type="entry name" value="CHAT_dom"/>
</dbReference>
<accession>A0ABY7HCK0</accession>
<dbReference type="InterPro" id="IPR019734">
    <property type="entry name" value="TPR_rpt"/>
</dbReference>
<dbReference type="SMART" id="SM00028">
    <property type="entry name" value="TPR"/>
    <property type="match status" value="9"/>
</dbReference>
<keyword evidence="5" id="KW-1185">Reference proteome</keyword>
<dbReference type="Gene3D" id="3.40.50.300">
    <property type="entry name" value="P-loop containing nucleotide triphosphate hydrolases"/>
    <property type="match status" value="1"/>
</dbReference>
<gene>
    <name evidence="4" type="ORF">O0S08_12640</name>
</gene>
<evidence type="ECO:0000256" key="2">
    <source>
        <dbReference type="ARBA" id="ARBA00022803"/>
    </source>
</evidence>
<protein>
    <submittedName>
        <fullName evidence="4">Tetratricopeptide repeat protein</fullName>
    </submittedName>
</protein>
<sequence>MQDVRDAEQTHDVARVQAARLAASAELYDLLDGAERALARRIEEAEQGGMALLVSVRALAKHHDALREHPATQMGWHLLSFADAEEHGRYRFAVVLQLGPRNSVVPDPLPHSGLRILYMAFSPRDVEPVLDFEGEEERFLEVLAPFVQAGRALVRVVEDGTLEDLMRALLLESYDVVHLSGHGLMTSHGPQLVMEDDTGMRRRNLDGTPADVSPASLIEALRRAESMPSIVMLSNCHSAESRDAMPSFAVELVAAGVPAVLGWTRPVRDDQATEVTSDIYQQLAAGRPLPMAVELARDLLRRREAKSPQRSHTWTTLALVTGGAAGVRIDRQAPPLPALIDASATYQFLERSPMRVLRRGFVGRRRPLQRIVRLLRDGMFAEHDGAAQRAVAGLVVWGMKGVGKSCLVARAVERVRQHDPELGMIVLHGALDDTGVVRAFQRLAIDHWHDAEAEKILASVKESVLLRVRRVLARWRDRGLVLIFDDFEQNIELRNDGPSRLHPYAAELLDTLLPACQLGRPKLLITTTAIFAVPGPEPTVLGELRLGPLEPASVRKLWMRGPSASEHIPVSLGQWELLAARLGRNGRILSWARDLLSRKTSEELVTIAARAAATVPVWEPGDETRQAKHDELASLFLRHMAHEEARATVGSDVQFFLQRVRVYEVAVPVDAFVELTEGLTLDLDRDLVALANLGLLEVGELDGQRAYRVSPLVEPKFTAERPEHWHSIASRYWWQVAHADEASPAFFERVGYSWRHALAGRHAQLADQAGRDIHLILHESGFYAENLQRAEEHLAALPDSPFGALWVGDAENYAAGPTQRAHDLLQNALRRLIEAHGTENHPEVAACLHALGGVLHAQGRLPAARAIHERALEIQVAVHGTDKHLSVAVCLHALGIVFDDQGDFPGARAALERSLAIKAELLGSDKFPEVAAGLHVLASVLTAQGDYGAARAALERSLAIKAELFGSENHPDIAATLQALGGVLLAQGELPAARAALERALAIEREVHGTEKHLSVAVCLHALGDVFLASGDVPAARAAFARALAVKLEVYGTDRHASIATSLYALGCVLQTEGDLASAYNHLKRALEIQIEVHGTEKHPYVASGFHALGGVLLAQGELAAARAALERSLEIKFELHVDDDHRSIAAGLHVLGNILFQQGDLRGARAALERSLAITIELHGASKHFDVSSGLHSLSMVCLVEGKLQDAVMLLRRALDIEERCFGSLEQYHSAEIEAALAMVLLRLQQHDEARGRLAHAVPLLAAVNPHHPMVLQYAAWINRR</sequence>
<name>A0ABY7HCK0_9BACT</name>
<dbReference type="SUPFAM" id="SSF48452">
    <property type="entry name" value="TPR-like"/>
    <property type="match status" value="3"/>
</dbReference>
<evidence type="ECO:0000259" key="3">
    <source>
        <dbReference type="Pfam" id="PF12770"/>
    </source>
</evidence>
<feature type="domain" description="CHAT" evidence="3">
    <location>
        <begin position="130"/>
        <end position="318"/>
    </location>
</feature>
<dbReference type="InterPro" id="IPR027417">
    <property type="entry name" value="P-loop_NTPase"/>
</dbReference>
<dbReference type="Pfam" id="PF12770">
    <property type="entry name" value="CHAT"/>
    <property type="match status" value="1"/>
</dbReference>
<evidence type="ECO:0000313" key="4">
    <source>
        <dbReference type="EMBL" id="WAS96989.1"/>
    </source>
</evidence>
<evidence type="ECO:0000313" key="5">
    <source>
        <dbReference type="Proteomes" id="UP001164459"/>
    </source>
</evidence>
<evidence type="ECO:0000256" key="1">
    <source>
        <dbReference type="ARBA" id="ARBA00022737"/>
    </source>
</evidence>
<dbReference type="SUPFAM" id="SSF52540">
    <property type="entry name" value="P-loop containing nucleoside triphosphate hydrolases"/>
    <property type="match status" value="1"/>
</dbReference>
<proteinExistence type="predicted"/>
<keyword evidence="2" id="KW-0802">TPR repeat</keyword>
<organism evidence="4 5">
    <name type="scientific">Nannocystis punicea</name>
    <dbReference type="NCBI Taxonomy" id="2995304"/>
    <lineage>
        <taxon>Bacteria</taxon>
        <taxon>Pseudomonadati</taxon>
        <taxon>Myxococcota</taxon>
        <taxon>Polyangia</taxon>
        <taxon>Nannocystales</taxon>
        <taxon>Nannocystaceae</taxon>
        <taxon>Nannocystis</taxon>
    </lineage>
</organism>
<dbReference type="Gene3D" id="1.25.40.10">
    <property type="entry name" value="Tetratricopeptide repeat domain"/>
    <property type="match status" value="3"/>
</dbReference>
<keyword evidence="1" id="KW-0677">Repeat</keyword>
<reference evidence="4" key="1">
    <citation type="submission" date="2022-11" db="EMBL/GenBank/DDBJ databases">
        <title>Minimal conservation of predation-associated metabolite biosynthetic gene clusters underscores biosynthetic potential of Myxococcota including descriptions for ten novel species: Archangium lansinium sp. nov., Myxococcus landrumus sp. nov., Nannocystis bai.</title>
        <authorList>
            <person name="Ahearne A."/>
            <person name="Stevens C."/>
            <person name="Dowd S."/>
        </authorList>
    </citation>
    <scope>NUCLEOTIDE SEQUENCE</scope>
    <source>
        <strain evidence="4">Fl3</strain>
    </source>
</reference>
<dbReference type="RefSeq" id="WP_269039353.1">
    <property type="nucleotide sequence ID" value="NZ_CP114040.1"/>
</dbReference>